<reference evidence="2 3" key="1">
    <citation type="submission" date="2018-06" db="EMBL/GenBank/DDBJ databases">
        <title>Extensive metabolic versatility and redundancy in microbially diverse, dynamic hydrothermal sediments.</title>
        <authorList>
            <person name="Dombrowski N."/>
            <person name="Teske A."/>
            <person name="Baker B.J."/>
        </authorList>
    </citation>
    <scope>NUCLEOTIDE SEQUENCE [LARGE SCALE GENOMIC DNA]</scope>
    <source>
        <strain evidence="2">B7_G13</strain>
    </source>
</reference>
<feature type="compositionally biased region" description="Basic and acidic residues" evidence="1">
    <location>
        <begin position="63"/>
        <end position="91"/>
    </location>
</feature>
<proteinExistence type="predicted"/>
<evidence type="ECO:0000313" key="2">
    <source>
        <dbReference type="EMBL" id="RLE08545.1"/>
    </source>
</evidence>
<evidence type="ECO:0000313" key="3">
    <source>
        <dbReference type="Proteomes" id="UP000277457"/>
    </source>
</evidence>
<evidence type="ECO:0000256" key="1">
    <source>
        <dbReference type="SAM" id="MobiDB-lite"/>
    </source>
</evidence>
<organism evidence="2 3">
    <name type="scientific">Aerophobetes bacterium</name>
    <dbReference type="NCBI Taxonomy" id="2030807"/>
    <lineage>
        <taxon>Bacteria</taxon>
        <taxon>Candidatus Aerophobota</taxon>
    </lineage>
</organism>
<accession>A0A662D5X5</accession>
<name>A0A662D5X5_UNCAE</name>
<dbReference type="AlphaFoldDB" id="A0A662D5X5"/>
<protein>
    <submittedName>
        <fullName evidence="2">Uncharacterized protein</fullName>
    </submittedName>
</protein>
<comment type="caution">
    <text evidence="2">The sequence shown here is derived from an EMBL/GenBank/DDBJ whole genome shotgun (WGS) entry which is preliminary data.</text>
</comment>
<gene>
    <name evidence="2" type="ORF">DRZ78_00900</name>
</gene>
<feature type="region of interest" description="Disordered" evidence="1">
    <location>
        <begin position="57"/>
        <end position="91"/>
    </location>
</feature>
<dbReference type="Proteomes" id="UP000277457">
    <property type="component" value="Unassembled WGS sequence"/>
</dbReference>
<dbReference type="EMBL" id="QMPY01000019">
    <property type="protein sequence ID" value="RLE08545.1"/>
    <property type="molecule type" value="Genomic_DNA"/>
</dbReference>
<sequence>MFKIGGDENGMEEIRDIRDIPAKIQESKKITPIRKRQTQGNKKQFAQEINRYLRKKNKTPLPELKEDGIKNRKQKERTSEEGKGKIIDVKV</sequence>